<protein>
    <submittedName>
        <fullName evidence="9">TMOD2 protein</fullName>
    </submittedName>
</protein>
<dbReference type="GO" id="GO:0016020">
    <property type="term" value="C:membrane"/>
    <property type="evidence" value="ECO:0007669"/>
    <property type="project" value="UniProtKB-SubCell"/>
</dbReference>
<comment type="caution">
    <text evidence="9">The sequence shown here is derived from an EMBL/GenBank/DDBJ whole genome shotgun (WGS) entry which is preliminary data.</text>
</comment>
<evidence type="ECO:0000256" key="1">
    <source>
        <dbReference type="ARBA" id="ARBA00004167"/>
    </source>
</evidence>
<dbReference type="AlphaFoldDB" id="A0A812T428"/>
<dbReference type="InterPro" id="IPR007657">
    <property type="entry name" value="Glycosyltransferase_61"/>
</dbReference>
<evidence type="ECO:0000256" key="7">
    <source>
        <dbReference type="ARBA" id="ARBA00023180"/>
    </source>
</evidence>
<dbReference type="GO" id="GO:0016757">
    <property type="term" value="F:glycosyltransferase activity"/>
    <property type="evidence" value="ECO:0007669"/>
    <property type="project" value="UniProtKB-KW"/>
</dbReference>
<dbReference type="InterPro" id="IPR049625">
    <property type="entry name" value="Glyco_transf_61_cat"/>
</dbReference>
<gene>
    <name evidence="9" type="primary">TMOD2</name>
    <name evidence="9" type="ORF">SNAT2548_LOCUS28192</name>
</gene>
<keyword evidence="6" id="KW-0472">Membrane</keyword>
<evidence type="ECO:0000256" key="3">
    <source>
        <dbReference type="ARBA" id="ARBA00022679"/>
    </source>
</evidence>
<proteinExistence type="predicted"/>
<dbReference type="Proteomes" id="UP000604046">
    <property type="component" value="Unassembled WGS sequence"/>
</dbReference>
<keyword evidence="10" id="KW-1185">Reference proteome</keyword>
<dbReference type="PANTHER" id="PTHR20961:SF38">
    <property type="entry name" value="PROTEIN O-LINKED-MANNOSE BETA-1,4-N-ACETYLGLUCOSAMINYLTRANSFERASE 2"/>
    <property type="match status" value="1"/>
</dbReference>
<dbReference type="Pfam" id="PF04577">
    <property type="entry name" value="Glyco_transf_61"/>
    <property type="match status" value="1"/>
</dbReference>
<evidence type="ECO:0000313" key="9">
    <source>
        <dbReference type="EMBL" id="CAE7503404.1"/>
    </source>
</evidence>
<dbReference type="EMBL" id="CAJNDS010002507">
    <property type="protein sequence ID" value="CAE7503404.1"/>
    <property type="molecule type" value="Genomic_DNA"/>
</dbReference>
<keyword evidence="3" id="KW-0808">Transferase</keyword>
<accession>A0A812T428</accession>
<name>A0A812T428_9DINO</name>
<evidence type="ECO:0000259" key="8">
    <source>
        <dbReference type="Pfam" id="PF04577"/>
    </source>
</evidence>
<organism evidence="9 10">
    <name type="scientific">Symbiodinium natans</name>
    <dbReference type="NCBI Taxonomy" id="878477"/>
    <lineage>
        <taxon>Eukaryota</taxon>
        <taxon>Sar</taxon>
        <taxon>Alveolata</taxon>
        <taxon>Dinophyceae</taxon>
        <taxon>Suessiales</taxon>
        <taxon>Symbiodiniaceae</taxon>
        <taxon>Symbiodinium</taxon>
    </lineage>
</organism>
<dbReference type="PANTHER" id="PTHR20961">
    <property type="entry name" value="GLYCOSYLTRANSFERASE"/>
    <property type="match status" value="1"/>
</dbReference>
<reference evidence="9" key="1">
    <citation type="submission" date="2021-02" db="EMBL/GenBank/DDBJ databases">
        <authorList>
            <person name="Dougan E. K."/>
            <person name="Rhodes N."/>
            <person name="Thang M."/>
            <person name="Chan C."/>
        </authorList>
    </citation>
    <scope>NUCLEOTIDE SEQUENCE</scope>
</reference>
<evidence type="ECO:0000256" key="6">
    <source>
        <dbReference type="ARBA" id="ARBA00023136"/>
    </source>
</evidence>
<evidence type="ECO:0000313" key="10">
    <source>
        <dbReference type="Proteomes" id="UP000604046"/>
    </source>
</evidence>
<keyword evidence="2" id="KW-0328">Glycosyltransferase</keyword>
<sequence length="770" mass="86032">MRRDAGCWSDGYSFSTCCFAQHRPCFDELFTFERCCLVPISEIRDELAQFHLSWLSSSGGISNLDHVCGASACSVFRTWTKSRGGRVPHRKGKVLHQRAIHYLKQLRKPFRNFTGLAGQLLPAIAQLLAYYSARLTLLDTRSVSWGFPPAKVATPSAKWLLKQEARTWKRLRDSIKLARSGQFEICSCAGQGYDVLLASRDNVKRLWLHHPHFVESLVDPNQQAHHFSVMQSCVDSEEMLVAFSNFELTLSKTNCVAGDVATNMAIAQACLLQRQWARAAELYFLSFALVVAAPWTDCLDQKFWDISAEDVVYNVARLAGLAGAKMQDDAFLTPAEAVRMLGWRQSPSGPSARSAGSARSARLLPWTGRHCKGPRVLSRACLGRGQLHVLPEDFEGASAALCSEFGAFDTTPWISTLGSAEERRGQSRELLPGSLYVFPVGTPYPNLWHALHWWVPTLALKQEHGWDPSHTHVGIVFDSKLRNGQRWDVDRPFSTDTERFLSFHDAILRLLSHHPIRFVAHEVNMSCFTAATVGFRSFRYDMVTTQIRHQDLEAFRNSFHAAANMQRGPSELEKGLNGFLPRVLMIQREPGQARSITNLAKMQSILRRNPDFVTDIQQLESSSLLEQFSMVSQTSVLVGAHGAGLAWMVAMEPGSAVVELMPGNLPRFVVCVEGWNHLRNQRHSIYGGLALLSGMDEQAIRTSYSLRMWVPDHMVAIAAGGKLQEPTCTDNGHREFNFAFDWPMPARALTFLAGSFGQVAGKFATFLGLC</sequence>
<keyword evidence="7" id="KW-0325">Glycoprotein</keyword>
<keyword evidence="4" id="KW-0812">Transmembrane</keyword>
<evidence type="ECO:0000256" key="4">
    <source>
        <dbReference type="ARBA" id="ARBA00022692"/>
    </source>
</evidence>
<keyword evidence="5" id="KW-1133">Transmembrane helix</keyword>
<feature type="domain" description="Glycosyltransferase 61 catalytic" evidence="8">
    <location>
        <begin position="546"/>
        <end position="658"/>
    </location>
</feature>
<comment type="subcellular location">
    <subcellularLocation>
        <location evidence="1">Membrane</location>
        <topology evidence="1">Single-pass membrane protein</topology>
    </subcellularLocation>
</comment>
<evidence type="ECO:0000256" key="2">
    <source>
        <dbReference type="ARBA" id="ARBA00022676"/>
    </source>
</evidence>
<evidence type="ECO:0000256" key="5">
    <source>
        <dbReference type="ARBA" id="ARBA00022989"/>
    </source>
</evidence>
<dbReference type="OrthoDB" id="409647at2759"/>